<evidence type="ECO:0000313" key="2">
    <source>
        <dbReference type="Proteomes" id="UP000029121"/>
    </source>
</evidence>
<dbReference type="AlphaFoldDB" id="R0GVH1"/>
<accession>R0GVH1</accession>
<gene>
    <name evidence="1" type="ORF">CARUB_v10028540mg</name>
</gene>
<dbReference type="Proteomes" id="UP000029121">
    <property type="component" value="Unassembled WGS sequence"/>
</dbReference>
<keyword evidence="2" id="KW-1185">Reference proteome</keyword>
<organism evidence="1 2">
    <name type="scientific">Capsella rubella</name>
    <dbReference type="NCBI Taxonomy" id="81985"/>
    <lineage>
        <taxon>Eukaryota</taxon>
        <taxon>Viridiplantae</taxon>
        <taxon>Streptophyta</taxon>
        <taxon>Embryophyta</taxon>
        <taxon>Tracheophyta</taxon>
        <taxon>Spermatophyta</taxon>
        <taxon>Magnoliopsida</taxon>
        <taxon>eudicotyledons</taxon>
        <taxon>Gunneridae</taxon>
        <taxon>Pentapetalae</taxon>
        <taxon>rosids</taxon>
        <taxon>malvids</taxon>
        <taxon>Brassicales</taxon>
        <taxon>Brassicaceae</taxon>
        <taxon>Camelineae</taxon>
        <taxon>Capsella</taxon>
    </lineage>
</organism>
<evidence type="ECO:0000313" key="1">
    <source>
        <dbReference type="EMBL" id="EOA15158.1"/>
    </source>
</evidence>
<dbReference type="EMBL" id="KB870812">
    <property type="protein sequence ID" value="EOA15158.1"/>
    <property type="molecule type" value="Genomic_DNA"/>
</dbReference>
<sequence>MSVMGPFNYDISMAFHCQSLIDTGALPSETLRLIAKLPRKLCLGRRIWDPRILYLGRCDELVDKKLVSIIDNRPYTDKSMVTNKRYHGIS</sequence>
<name>R0GVH1_9BRAS</name>
<protein>
    <submittedName>
        <fullName evidence="1">Uncharacterized protein</fullName>
    </submittedName>
</protein>
<reference evidence="2" key="1">
    <citation type="journal article" date="2013" name="Nat. Genet.">
        <title>The Capsella rubella genome and the genomic consequences of rapid mating system evolution.</title>
        <authorList>
            <person name="Slotte T."/>
            <person name="Hazzouri K.M."/>
            <person name="Agren J.A."/>
            <person name="Koenig D."/>
            <person name="Maumus F."/>
            <person name="Guo Y.L."/>
            <person name="Steige K."/>
            <person name="Platts A.E."/>
            <person name="Escobar J.S."/>
            <person name="Newman L.K."/>
            <person name="Wang W."/>
            <person name="Mandakova T."/>
            <person name="Vello E."/>
            <person name="Smith L.M."/>
            <person name="Henz S.R."/>
            <person name="Steffen J."/>
            <person name="Takuno S."/>
            <person name="Brandvain Y."/>
            <person name="Coop G."/>
            <person name="Andolfatto P."/>
            <person name="Hu T.T."/>
            <person name="Blanchette M."/>
            <person name="Clark R.M."/>
            <person name="Quesneville H."/>
            <person name="Nordborg M."/>
            <person name="Gaut B.S."/>
            <person name="Lysak M.A."/>
            <person name="Jenkins J."/>
            <person name="Grimwood J."/>
            <person name="Chapman J."/>
            <person name="Prochnik S."/>
            <person name="Shu S."/>
            <person name="Rokhsar D."/>
            <person name="Schmutz J."/>
            <person name="Weigel D."/>
            <person name="Wright S.I."/>
        </authorList>
    </citation>
    <scope>NUCLEOTIDE SEQUENCE [LARGE SCALE GENOMIC DNA]</scope>
    <source>
        <strain evidence="2">cv. Monte Gargano</strain>
    </source>
</reference>
<proteinExistence type="predicted"/>